<dbReference type="Proteomes" id="UP001055879">
    <property type="component" value="Linkage Group LG13"/>
</dbReference>
<gene>
    <name evidence="1" type="ORF">L6452_36705</name>
</gene>
<reference evidence="2" key="1">
    <citation type="journal article" date="2022" name="Mol. Ecol. Resour.">
        <title>The genomes of chicory, endive, great burdock and yacon provide insights into Asteraceae palaeo-polyploidization history and plant inulin production.</title>
        <authorList>
            <person name="Fan W."/>
            <person name="Wang S."/>
            <person name="Wang H."/>
            <person name="Wang A."/>
            <person name="Jiang F."/>
            <person name="Liu H."/>
            <person name="Zhao H."/>
            <person name="Xu D."/>
            <person name="Zhang Y."/>
        </authorList>
    </citation>
    <scope>NUCLEOTIDE SEQUENCE [LARGE SCALE GENOMIC DNA]</scope>
    <source>
        <strain evidence="2">cv. Niubang</strain>
    </source>
</reference>
<evidence type="ECO:0000313" key="1">
    <source>
        <dbReference type="EMBL" id="KAI3681899.1"/>
    </source>
</evidence>
<accession>A0ACB8YAK5</accession>
<organism evidence="1 2">
    <name type="scientific">Arctium lappa</name>
    <name type="common">Greater burdock</name>
    <name type="synonym">Lappa major</name>
    <dbReference type="NCBI Taxonomy" id="4217"/>
    <lineage>
        <taxon>Eukaryota</taxon>
        <taxon>Viridiplantae</taxon>
        <taxon>Streptophyta</taxon>
        <taxon>Embryophyta</taxon>
        <taxon>Tracheophyta</taxon>
        <taxon>Spermatophyta</taxon>
        <taxon>Magnoliopsida</taxon>
        <taxon>eudicotyledons</taxon>
        <taxon>Gunneridae</taxon>
        <taxon>Pentapetalae</taxon>
        <taxon>asterids</taxon>
        <taxon>campanulids</taxon>
        <taxon>Asterales</taxon>
        <taxon>Asteraceae</taxon>
        <taxon>Carduoideae</taxon>
        <taxon>Cardueae</taxon>
        <taxon>Arctiinae</taxon>
        <taxon>Arctium</taxon>
    </lineage>
</organism>
<reference evidence="1 2" key="2">
    <citation type="journal article" date="2022" name="Mol. Ecol. Resour.">
        <title>The genomes of chicory, endive, great burdock and yacon provide insights into Asteraceae paleo-polyploidization history and plant inulin production.</title>
        <authorList>
            <person name="Fan W."/>
            <person name="Wang S."/>
            <person name="Wang H."/>
            <person name="Wang A."/>
            <person name="Jiang F."/>
            <person name="Liu H."/>
            <person name="Zhao H."/>
            <person name="Xu D."/>
            <person name="Zhang Y."/>
        </authorList>
    </citation>
    <scope>NUCLEOTIDE SEQUENCE [LARGE SCALE GENOMIC DNA]</scope>
    <source>
        <strain evidence="2">cv. Niubang</strain>
    </source>
</reference>
<sequence length="184" mass="20315">MEANSPEQQPENTTAVEDSLFETSEEQQGDEETFGQVKMTKEKEVSELGCLNGSDLGHLNGDKRSGSDRSNGPLKDDLNGDKRFGLSNIELNEVPGPRKNEVNGDVRPIITGHNHQTEKRIKKIGLIADHVGDGIRSQGNLTGERRNTQIKSNMVNRVKVSTNNGDKSRTRRHKNLGFGRGRAL</sequence>
<dbReference type="EMBL" id="CM042059">
    <property type="protein sequence ID" value="KAI3681899.1"/>
    <property type="molecule type" value="Genomic_DNA"/>
</dbReference>
<evidence type="ECO:0000313" key="2">
    <source>
        <dbReference type="Proteomes" id="UP001055879"/>
    </source>
</evidence>
<keyword evidence="2" id="KW-1185">Reference proteome</keyword>
<name>A0ACB8YAK5_ARCLA</name>
<proteinExistence type="predicted"/>
<comment type="caution">
    <text evidence="1">The sequence shown here is derived from an EMBL/GenBank/DDBJ whole genome shotgun (WGS) entry which is preliminary data.</text>
</comment>
<protein>
    <submittedName>
        <fullName evidence="1">Uncharacterized protein</fullName>
    </submittedName>
</protein>